<gene>
    <name evidence="2" type="ORF">MHI_LOCUS896499</name>
</gene>
<dbReference type="OrthoDB" id="7552979at2759"/>
<reference evidence="2" key="1">
    <citation type="submission" date="2020-07" db="EMBL/GenBank/DDBJ databases">
        <authorList>
            <person name="Nazaruddin N."/>
        </authorList>
    </citation>
    <scope>NUCLEOTIDE SEQUENCE</scope>
</reference>
<dbReference type="EMBL" id="CAJDYZ010011800">
    <property type="protein sequence ID" value="CAD1480093.1"/>
    <property type="molecule type" value="Genomic_DNA"/>
</dbReference>
<evidence type="ECO:0000256" key="1">
    <source>
        <dbReference type="SAM" id="MobiDB-lite"/>
    </source>
</evidence>
<evidence type="ECO:0000313" key="3">
    <source>
        <dbReference type="Proteomes" id="UP000752696"/>
    </source>
</evidence>
<dbReference type="AlphaFoldDB" id="A0A6V7HLQ9"/>
<protein>
    <submittedName>
        <fullName evidence="2">Uncharacterized protein</fullName>
    </submittedName>
</protein>
<name>A0A6V7HLQ9_9HYME</name>
<proteinExistence type="predicted"/>
<feature type="region of interest" description="Disordered" evidence="1">
    <location>
        <begin position="585"/>
        <end position="604"/>
    </location>
</feature>
<keyword evidence="3" id="KW-1185">Reference proteome</keyword>
<feature type="compositionally biased region" description="Basic and acidic residues" evidence="1">
    <location>
        <begin position="247"/>
        <end position="256"/>
    </location>
</feature>
<organism evidence="2 3">
    <name type="scientific">Heterotrigona itama</name>
    <dbReference type="NCBI Taxonomy" id="395501"/>
    <lineage>
        <taxon>Eukaryota</taxon>
        <taxon>Metazoa</taxon>
        <taxon>Ecdysozoa</taxon>
        <taxon>Arthropoda</taxon>
        <taxon>Hexapoda</taxon>
        <taxon>Insecta</taxon>
        <taxon>Pterygota</taxon>
        <taxon>Neoptera</taxon>
        <taxon>Endopterygota</taxon>
        <taxon>Hymenoptera</taxon>
        <taxon>Apocrita</taxon>
        <taxon>Aculeata</taxon>
        <taxon>Apoidea</taxon>
        <taxon>Anthophila</taxon>
        <taxon>Apidae</taxon>
        <taxon>Heterotrigona</taxon>
    </lineage>
</organism>
<accession>A0A6V7HLQ9</accession>
<dbReference type="Proteomes" id="UP000752696">
    <property type="component" value="Unassembled WGS sequence"/>
</dbReference>
<sequence length="834" mass="95160">MDQNKYIEVRILEPLAEAPTTEYFIKTLSTIHECDSLKVSHSCVQSDNSCTQKDVAHSTNLKSNIRSFPSSKQKLDSLRNTDKPLDIDLLLRCYARNSDMEKSINRVLDDHACKDTDLAPLIELGAVCKICDSLEESSFRDILTKLQLTMRQCSNEKLEQILSNDPTMKLCEHCGVISCAKPRDTSVEPRKSPLMTSYFLNTQMFPDVSSSGGDDAKTYRQVRKINSRNEQETKRVGKYRNGQKNGNRSDKTELRNYVRSSQIKNSKGMVKATTGNQSQVETSSNFQGKDKDKDGATADFGVDCEGKFVSKNKLRKCKTSLRNDQLNSNECNEKVLRDILYEQPESDFPDSIPRDCQSLNNRQCTENKQNQSTNVVNDAAQFANEVTYLARDRVESIERKSKESVSQLDETTRVHSRYSTNRRSFVLHDKQKYNPRLNSELLIRDKSMSSENKIERDRIANVASIDCQNQPIHSRHVESVQNVKQLESLRCLMEDDSLENCIKASGTLAQTNESNTTLVSSSSAENMIREWVKVPQISESTDVRNETYKNVDLKSSAVDSNAEPQTFWENEKSVDCSKILTDGQRDLEDDSAKNQTKSRRRSKQTISSIISGSFKLWNSKDSIKDKGSEKRFRKHLFESFKSIKSTKFKELSENSKSLDSSGNNLSNGVHDIARRIIYDESSLKNLIDNSGKKMEHILSRYQKILETTEKMDWRSFQRFVENLHPGKKNVWRDICKIIDDKVRRITDEDDGTAEICIEITSVPSRKEKRQERGTCSNEIVFEMDITLGDVERYLSRRLPSIEKEQLDTLKRASEVIKVGNDDVCDIGVASNQPE</sequence>
<feature type="compositionally biased region" description="Polar residues" evidence="1">
    <location>
        <begin position="273"/>
        <end position="287"/>
    </location>
</feature>
<comment type="caution">
    <text evidence="2">The sequence shown here is derived from an EMBL/GenBank/DDBJ whole genome shotgun (WGS) entry which is preliminary data.</text>
</comment>
<evidence type="ECO:0000313" key="2">
    <source>
        <dbReference type="EMBL" id="CAD1480093.1"/>
    </source>
</evidence>
<feature type="region of interest" description="Disordered" evidence="1">
    <location>
        <begin position="226"/>
        <end position="295"/>
    </location>
</feature>